<dbReference type="AlphaFoldDB" id="A0A2B4S926"/>
<dbReference type="PANTHER" id="PTHR11548">
    <property type="entry name" value="THYMIDYLATE SYNTHASE 1"/>
    <property type="match status" value="1"/>
</dbReference>
<feature type="active site" evidence="10">
    <location>
        <position position="134"/>
    </location>
</feature>
<accession>A0A2B4S926</accession>
<dbReference type="InterPro" id="IPR000398">
    <property type="entry name" value="Thymidylate_synthase"/>
</dbReference>
<dbReference type="InterPro" id="IPR045097">
    <property type="entry name" value="Thymidate_synth/dCMP_Mease"/>
</dbReference>
<evidence type="ECO:0000256" key="9">
    <source>
        <dbReference type="ARBA" id="ARBA00056634"/>
    </source>
</evidence>
<dbReference type="Gene3D" id="3.30.572.10">
    <property type="entry name" value="Thymidylate synthase/dCMP hydroxymethylase domain"/>
    <property type="match status" value="2"/>
</dbReference>
<dbReference type="GO" id="GO:0006231">
    <property type="term" value="P:dTMP biosynthetic process"/>
    <property type="evidence" value="ECO:0007669"/>
    <property type="project" value="InterPro"/>
</dbReference>
<dbReference type="EC" id="2.1.1.45" evidence="3"/>
<feature type="compositionally biased region" description="Polar residues" evidence="11">
    <location>
        <begin position="1"/>
        <end position="24"/>
    </location>
</feature>
<comment type="caution">
    <text evidence="13">The sequence shown here is derived from an EMBL/GenBank/DDBJ whole genome shotgun (WGS) entry which is preliminary data.</text>
</comment>
<dbReference type="CDD" id="cd00351">
    <property type="entry name" value="TS_Pyrimidine_HMase"/>
    <property type="match status" value="1"/>
</dbReference>
<dbReference type="PANTHER" id="PTHR11548:SF2">
    <property type="entry name" value="THYMIDYLATE SYNTHASE"/>
    <property type="match status" value="1"/>
</dbReference>
<dbReference type="STRING" id="50429.A0A2B4S926"/>
<gene>
    <name evidence="13" type="primary">Tyms</name>
    <name evidence="13" type="ORF">AWC38_SpisGene9828</name>
</gene>
<evidence type="ECO:0000256" key="5">
    <source>
        <dbReference type="ARBA" id="ARBA00022603"/>
    </source>
</evidence>
<dbReference type="InterPro" id="IPR023451">
    <property type="entry name" value="Thymidate_synth/dCMP_Mease_dom"/>
</dbReference>
<sequence length="252" mass="28655">MLSYTGSPVTGCSDNHIQTSNDKTSPPKKELVKTQNHNEMQYLELIQHIIDHGAKKEDRTGLNHREVGDLGPVYGFQWRHFGATYENMHTNYDGQGVDQLANVIDKIKNNPDDRRIIMSAWNPVDLPNMALPPCHSFVQFYVCNGELSCQLYQRSGDMGLGVPFNIASYSLLTYMIAHVCGLKPGEFVHTLGDAHVYLNHIDALKKQLEREPRPFPTLKITREVPNIDSFKFDDFEIIGYNPYPTIKMQMAV</sequence>
<dbReference type="Proteomes" id="UP000225706">
    <property type="component" value="Unassembled WGS sequence"/>
</dbReference>
<comment type="catalytic activity">
    <reaction evidence="8">
        <text>dUMP + (6R)-5,10-methylene-5,6,7,8-tetrahydrofolate = 7,8-dihydrofolate + dTMP</text>
        <dbReference type="Rhea" id="RHEA:12104"/>
        <dbReference type="ChEBI" id="CHEBI:15636"/>
        <dbReference type="ChEBI" id="CHEBI:57451"/>
        <dbReference type="ChEBI" id="CHEBI:63528"/>
        <dbReference type="ChEBI" id="CHEBI:246422"/>
        <dbReference type="EC" id="2.1.1.45"/>
    </reaction>
    <physiologicalReaction direction="left-to-right" evidence="8">
        <dbReference type="Rhea" id="RHEA:12105"/>
    </physiologicalReaction>
</comment>
<evidence type="ECO:0000256" key="10">
    <source>
        <dbReference type="PROSITE-ProRule" id="PRU10016"/>
    </source>
</evidence>
<dbReference type="InterPro" id="IPR036926">
    <property type="entry name" value="Thymidate_synth/dCMP_Mease_sf"/>
</dbReference>
<dbReference type="PROSITE" id="PS00091">
    <property type="entry name" value="THYMIDYLATE_SYNTHASE"/>
    <property type="match status" value="1"/>
</dbReference>
<dbReference type="InterPro" id="IPR020940">
    <property type="entry name" value="Thymidylate_synthase_AS"/>
</dbReference>
<dbReference type="GO" id="GO:0004799">
    <property type="term" value="F:thymidylate synthase activity"/>
    <property type="evidence" value="ECO:0007669"/>
    <property type="project" value="UniProtKB-EC"/>
</dbReference>
<dbReference type="EMBL" id="LSMT01000149">
    <property type="protein sequence ID" value="PFX25523.1"/>
    <property type="molecule type" value="Genomic_DNA"/>
</dbReference>
<evidence type="ECO:0000256" key="11">
    <source>
        <dbReference type="SAM" id="MobiDB-lite"/>
    </source>
</evidence>
<evidence type="ECO:0000313" key="13">
    <source>
        <dbReference type="EMBL" id="PFX25523.1"/>
    </source>
</evidence>
<dbReference type="UniPathway" id="UPA00575"/>
<proteinExistence type="inferred from homology"/>
<comment type="function">
    <text evidence="9">Catalyzes the reductive methylation of 2'-deoxyuridine 5'-monophosphate (dUMP) to thymidine 5'-monophosphate (dTMP), using the cosubstrate, 5,10- methylenetetrahydrofolate (CH2H4folate) as a 1-carbon donor and reductant and contributes to the de novo mitochondrial thymidylate biosynthesis pathway.</text>
</comment>
<name>A0A2B4S926_STYPI</name>
<comment type="similarity">
    <text evidence="2">Belongs to the thymidylate synthase family.</text>
</comment>
<dbReference type="NCBIfam" id="TIGR03284">
    <property type="entry name" value="thym_sym"/>
    <property type="match status" value="1"/>
</dbReference>
<keyword evidence="14" id="KW-1185">Reference proteome</keyword>
<feature type="region of interest" description="Disordered" evidence="11">
    <location>
        <begin position="1"/>
        <end position="30"/>
    </location>
</feature>
<evidence type="ECO:0000259" key="12">
    <source>
        <dbReference type="Pfam" id="PF00303"/>
    </source>
</evidence>
<evidence type="ECO:0000256" key="2">
    <source>
        <dbReference type="ARBA" id="ARBA00009972"/>
    </source>
</evidence>
<evidence type="ECO:0000256" key="8">
    <source>
        <dbReference type="ARBA" id="ARBA00050752"/>
    </source>
</evidence>
<dbReference type="GO" id="GO:0032259">
    <property type="term" value="P:methylation"/>
    <property type="evidence" value="ECO:0007669"/>
    <property type="project" value="UniProtKB-KW"/>
</dbReference>
<dbReference type="FunFam" id="3.30.572.10:FF:000007">
    <property type="entry name" value="thymidylate synthase isoform X2"/>
    <property type="match status" value="1"/>
</dbReference>
<evidence type="ECO:0000256" key="7">
    <source>
        <dbReference type="ARBA" id="ARBA00022727"/>
    </source>
</evidence>
<evidence type="ECO:0000256" key="6">
    <source>
        <dbReference type="ARBA" id="ARBA00022679"/>
    </source>
</evidence>
<protein>
    <recommendedName>
        <fullName evidence="4">Thymidylate synthase</fullName>
        <ecNumber evidence="3">2.1.1.45</ecNumber>
    </recommendedName>
</protein>
<keyword evidence="7" id="KW-0545">Nucleotide biosynthesis</keyword>
<dbReference type="GO" id="GO:0006235">
    <property type="term" value="P:dTTP biosynthetic process"/>
    <property type="evidence" value="ECO:0007669"/>
    <property type="project" value="UniProtKB-UniPathway"/>
</dbReference>
<evidence type="ECO:0000256" key="4">
    <source>
        <dbReference type="ARBA" id="ARBA00015931"/>
    </source>
</evidence>
<dbReference type="SUPFAM" id="SSF55831">
    <property type="entry name" value="Thymidylate synthase/dCMP hydroxymethylase"/>
    <property type="match status" value="1"/>
</dbReference>
<keyword evidence="6" id="KW-0808">Transferase</keyword>
<dbReference type="GO" id="GO:0005829">
    <property type="term" value="C:cytosol"/>
    <property type="evidence" value="ECO:0007669"/>
    <property type="project" value="TreeGrafter"/>
</dbReference>
<organism evidence="13 14">
    <name type="scientific">Stylophora pistillata</name>
    <name type="common">Smooth cauliflower coral</name>
    <dbReference type="NCBI Taxonomy" id="50429"/>
    <lineage>
        <taxon>Eukaryota</taxon>
        <taxon>Metazoa</taxon>
        <taxon>Cnidaria</taxon>
        <taxon>Anthozoa</taxon>
        <taxon>Hexacorallia</taxon>
        <taxon>Scleractinia</taxon>
        <taxon>Astrocoeniina</taxon>
        <taxon>Pocilloporidae</taxon>
        <taxon>Stylophora</taxon>
    </lineage>
</organism>
<evidence type="ECO:0000313" key="14">
    <source>
        <dbReference type="Proteomes" id="UP000225706"/>
    </source>
</evidence>
<keyword evidence="5" id="KW-0489">Methyltransferase</keyword>
<reference evidence="14" key="1">
    <citation type="journal article" date="2017" name="bioRxiv">
        <title>Comparative analysis of the genomes of Stylophora pistillata and Acropora digitifera provides evidence for extensive differences between species of corals.</title>
        <authorList>
            <person name="Voolstra C.R."/>
            <person name="Li Y."/>
            <person name="Liew Y.J."/>
            <person name="Baumgarten S."/>
            <person name="Zoccola D."/>
            <person name="Flot J.-F."/>
            <person name="Tambutte S."/>
            <person name="Allemand D."/>
            <person name="Aranda M."/>
        </authorList>
    </citation>
    <scope>NUCLEOTIDE SEQUENCE [LARGE SCALE GENOMIC DNA]</scope>
</reference>
<evidence type="ECO:0000256" key="1">
    <source>
        <dbReference type="ARBA" id="ARBA00004992"/>
    </source>
</evidence>
<dbReference type="Pfam" id="PF00303">
    <property type="entry name" value="Thymidylat_synt"/>
    <property type="match status" value="1"/>
</dbReference>
<dbReference type="OrthoDB" id="766at2759"/>
<feature type="domain" description="Thymidylate synthase/dCMP hydroxymethylase" evidence="12">
    <location>
        <begin position="66"/>
        <end position="252"/>
    </location>
</feature>
<dbReference type="GO" id="GO:0046653">
    <property type="term" value="P:tetrahydrofolate metabolic process"/>
    <property type="evidence" value="ECO:0007669"/>
    <property type="project" value="UniProtKB-ARBA"/>
</dbReference>
<evidence type="ECO:0000256" key="3">
    <source>
        <dbReference type="ARBA" id="ARBA00011947"/>
    </source>
</evidence>
<comment type="pathway">
    <text evidence="1">Pyrimidine metabolism; dTTP biosynthesis.</text>
</comment>
<dbReference type="GO" id="GO:0005739">
    <property type="term" value="C:mitochondrion"/>
    <property type="evidence" value="ECO:0007669"/>
    <property type="project" value="TreeGrafter"/>
</dbReference>
<dbReference type="PRINTS" id="PR00108">
    <property type="entry name" value="THYMDSNTHASE"/>
</dbReference>